<dbReference type="SMART" id="SM00202">
    <property type="entry name" value="SR"/>
    <property type="match status" value="12"/>
</dbReference>
<evidence type="ECO:0000256" key="1">
    <source>
        <dbReference type="ARBA" id="ARBA00004251"/>
    </source>
</evidence>
<dbReference type="Gene3D" id="3.10.250.10">
    <property type="entry name" value="SRCR-like domain"/>
    <property type="match status" value="12"/>
</dbReference>
<dbReference type="PRINTS" id="PR00258">
    <property type="entry name" value="SPERACTRCPTR"/>
</dbReference>
<feature type="disulfide bond" evidence="13">
    <location>
        <begin position="430"/>
        <end position="440"/>
    </location>
</feature>
<evidence type="ECO:0000259" key="15">
    <source>
        <dbReference type="PROSITE" id="PS50287"/>
    </source>
</evidence>
<dbReference type="GO" id="GO:0005576">
    <property type="term" value="C:extracellular region"/>
    <property type="evidence" value="ECO:0007669"/>
    <property type="project" value="UniProtKB-SubCell"/>
</dbReference>
<feature type="disulfide bond" evidence="13">
    <location>
        <begin position="719"/>
        <end position="780"/>
    </location>
</feature>
<keyword evidence="17" id="KW-1185">Reference proteome</keyword>
<feature type="disulfide bond" evidence="13">
    <location>
        <begin position="179"/>
        <end position="240"/>
    </location>
</feature>
<evidence type="ECO:0000256" key="9">
    <source>
        <dbReference type="ARBA" id="ARBA00023136"/>
    </source>
</evidence>
<keyword evidence="6" id="KW-0732">Signal</keyword>
<feature type="domain" description="SRCR" evidence="15">
    <location>
        <begin position="1136"/>
        <end position="1237"/>
    </location>
</feature>
<feature type="domain" description="SRCR" evidence="15">
    <location>
        <begin position="1240"/>
        <end position="1340"/>
    </location>
</feature>
<dbReference type="FunFam" id="3.10.250.10:FF:000002">
    <property type="entry name" value="Scavenger receptor cysteine-rich type 1 protein M130"/>
    <property type="match status" value="2"/>
</dbReference>
<accession>A0A7J7E9N4</accession>
<dbReference type="FunFam" id="3.10.250.10:FF:000013">
    <property type="entry name" value="CD163 molecule like 1"/>
    <property type="match status" value="2"/>
</dbReference>
<feature type="domain" description="SRCR" evidence="15">
    <location>
        <begin position="1071"/>
        <end position="1131"/>
    </location>
</feature>
<feature type="disulfide bond" evidence="13">
    <location>
        <begin position="612"/>
        <end position="673"/>
    </location>
</feature>
<feature type="domain" description="SRCR" evidence="15">
    <location>
        <begin position="786"/>
        <end position="886"/>
    </location>
</feature>
<evidence type="ECO:0000256" key="8">
    <source>
        <dbReference type="ARBA" id="ARBA00022989"/>
    </source>
</evidence>
<proteinExistence type="predicted"/>
<feature type="disulfide bond" evidence="13">
    <location>
        <begin position="960"/>
        <end position="970"/>
    </location>
</feature>
<comment type="caution">
    <text evidence="16">The sequence shown here is derived from an EMBL/GenBank/DDBJ whole genome shotgun (WGS) entry which is preliminary data.</text>
</comment>
<feature type="domain" description="SRCR" evidence="15">
    <location>
        <begin position="681"/>
        <end position="781"/>
    </location>
</feature>
<feature type="domain" description="SRCR" evidence="15">
    <location>
        <begin position="467"/>
        <end position="567"/>
    </location>
</feature>
<feature type="domain" description="SRCR" evidence="15">
    <location>
        <begin position="574"/>
        <end position="674"/>
    </location>
</feature>
<keyword evidence="5 14" id="KW-0812">Transmembrane</keyword>
<evidence type="ECO:0000313" key="17">
    <source>
        <dbReference type="Proteomes" id="UP000551758"/>
    </source>
</evidence>
<feature type="disulfide bond" evidence="13">
    <location>
        <begin position="103"/>
        <end position="113"/>
    </location>
</feature>
<keyword evidence="8 14" id="KW-1133">Transmembrane helix</keyword>
<protein>
    <recommendedName>
        <fullName evidence="15">SRCR domain-containing protein</fullName>
    </recommendedName>
</protein>
<feature type="domain" description="SRCR" evidence="15">
    <location>
        <begin position="248"/>
        <end position="348"/>
    </location>
</feature>
<keyword evidence="4" id="KW-0964">Secreted</keyword>
<feature type="disulfide bond" evidence="13">
    <location>
        <begin position="1265"/>
        <end position="1329"/>
    </location>
</feature>
<feature type="disulfide bond" evidence="13">
    <location>
        <begin position="399"/>
        <end position="460"/>
    </location>
</feature>
<keyword evidence="11" id="KW-0325">Glycoprotein</keyword>
<evidence type="ECO:0000256" key="11">
    <source>
        <dbReference type="ARBA" id="ARBA00023180"/>
    </source>
</evidence>
<feature type="non-terminal residue" evidence="16">
    <location>
        <position position="1445"/>
    </location>
</feature>
<dbReference type="FunFam" id="3.10.250.10:FF:000057">
    <property type="entry name" value="Uncharacterized protein"/>
    <property type="match status" value="1"/>
</dbReference>
<feature type="disulfide bond" evidence="13">
    <location>
        <begin position="1309"/>
        <end position="1319"/>
    </location>
</feature>
<feature type="disulfide bond" evidence="13">
    <location>
        <begin position="317"/>
        <end position="327"/>
    </location>
</feature>
<keyword evidence="7" id="KW-0677">Repeat</keyword>
<feature type="disulfide bond" evidence="13">
    <location>
        <begin position="599"/>
        <end position="663"/>
    </location>
</feature>
<dbReference type="EMBL" id="JACDTQ010003814">
    <property type="protein sequence ID" value="KAF5912407.1"/>
    <property type="molecule type" value="Genomic_DNA"/>
</dbReference>
<feature type="disulfide bond" evidence="13">
    <location>
        <begin position="855"/>
        <end position="865"/>
    </location>
</feature>
<feature type="disulfide bond" evidence="13">
    <location>
        <begin position="72"/>
        <end position="133"/>
    </location>
</feature>
<dbReference type="FunFam" id="3.10.250.10:FF:000006">
    <property type="entry name" value="neurotrypsin isoform X2"/>
    <property type="match status" value="3"/>
</dbReference>
<evidence type="ECO:0000256" key="4">
    <source>
        <dbReference type="ARBA" id="ARBA00022525"/>
    </source>
</evidence>
<gene>
    <name evidence="16" type="ORF">HPG69_004077</name>
</gene>
<feature type="disulfide bond" evidence="13">
    <location>
        <begin position="59"/>
        <end position="123"/>
    </location>
</feature>
<dbReference type="PANTHER" id="PTHR19331">
    <property type="entry name" value="SCAVENGER RECEPTOR DOMAIN-CONTAINING"/>
    <property type="match status" value="1"/>
</dbReference>
<feature type="disulfide bond" evidence="13">
    <location>
        <begin position="492"/>
        <end position="556"/>
    </location>
</feature>
<evidence type="ECO:0000313" key="16">
    <source>
        <dbReference type="EMBL" id="KAF5912407.1"/>
    </source>
</evidence>
<keyword evidence="9 14" id="KW-0472">Membrane</keyword>
<dbReference type="GO" id="GO:0009897">
    <property type="term" value="C:external side of plasma membrane"/>
    <property type="evidence" value="ECO:0007669"/>
    <property type="project" value="TreeGrafter"/>
</dbReference>
<evidence type="ECO:0000256" key="10">
    <source>
        <dbReference type="ARBA" id="ARBA00023157"/>
    </source>
</evidence>
<feature type="transmembrane region" description="Helical" evidence="14">
    <location>
        <begin position="1354"/>
        <end position="1375"/>
    </location>
</feature>
<evidence type="ECO:0000256" key="13">
    <source>
        <dbReference type="PROSITE-ProRule" id="PRU00196"/>
    </source>
</evidence>
<evidence type="ECO:0000256" key="2">
    <source>
        <dbReference type="ARBA" id="ARBA00004613"/>
    </source>
</evidence>
<dbReference type="FunFam" id="3.10.250.10:FF:000005">
    <property type="entry name" value="Neurotrypsin isoform A"/>
    <property type="match status" value="1"/>
</dbReference>
<feature type="disulfide bond" evidence="13">
    <location>
        <begin position="811"/>
        <end position="875"/>
    </location>
</feature>
<feature type="disulfide bond" evidence="13">
    <location>
        <begin position="916"/>
        <end position="980"/>
    </location>
</feature>
<feature type="disulfide bond" evidence="13">
    <location>
        <begin position="1175"/>
        <end position="1236"/>
    </location>
</feature>
<evidence type="ECO:0000256" key="12">
    <source>
        <dbReference type="ARBA" id="ARBA00057499"/>
    </source>
</evidence>
<organism evidence="16 17">
    <name type="scientific">Diceros bicornis minor</name>
    <name type="common">South-central black rhinoceros</name>
    <dbReference type="NCBI Taxonomy" id="77932"/>
    <lineage>
        <taxon>Eukaryota</taxon>
        <taxon>Metazoa</taxon>
        <taxon>Chordata</taxon>
        <taxon>Craniata</taxon>
        <taxon>Vertebrata</taxon>
        <taxon>Euteleostomi</taxon>
        <taxon>Mammalia</taxon>
        <taxon>Eutheria</taxon>
        <taxon>Laurasiatheria</taxon>
        <taxon>Perissodactyla</taxon>
        <taxon>Rhinocerotidae</taxon>
        <taxon>Diceros</taxon>
    </lineage>
</organism>
<keyword evidence="3" id="KW-1003">Cell membrane</keyword>
<dbReference type="Pfam" id="PF00530">
    <property type="entry name" value="SRCR"/>
    <property type="match status" value="12"/>
</dbReference>
<dbReference type="SUPFAM" id="SSF56487">
    <property type="entry name" value="SRCR-like"/>
    <property type="match status" value="12"/>
</dbReference>
<feature type="disulfide bond" evidence="13">
    <location>
        <begin position="929"/>
        <end position="990"/>
    </location>
</feature>
<comment type="subcellular location">
    <subcellularLocation>
        <location evidence="1">Cell membrane</location>
        <topology evidence="1">Single-pass type I membrane protein</topology>
    </subcellularLocation>
    <subcellularLocation>
        <location evidence="2">Secreted</location>
    </subcellularLocation>
</comment>
<feature type="domain" description="SRCR" evidence="15">
    <location>
        <begin position="34"/>
        <end position="134"/>
    </location>
</feature>
<evidence type="ECO:0000256" key="7">
    <source>
        <dbReference type="ARBA" id="ARBA00022737"/>
    </source>
</evidence>
<dbReference type="FunFam" id="3.10.250.10:FF:000012">
    <property type="entry name" value="CD163 molecule like 1"/>
    <property type="match status" value="1"/>
</dbReference>
<feature type="disulfide bond" evidence="13">
    <location>
        <begin position="750"/>
        <end position="760"/>
    </location>
</feature>
<feature type="disulfide bond" evidence="13">
    <location>
        <begin position="273"/>
        <end position="337"/>
    </location>
</feature>
<dbReference type="GO" id="GO:0005737">
    <property type="term" value="C:cytoplasm"/>
    <property type="evidence" value="ECO:0007669"/>
    <property type="project" value="UniProtKB-ARBA"/>
</dbReference>
<feature type="domain" description="SRCR" evidence="15">
    <location>
        <begin position="891"/>
        <end position="991"/>
    </location>
</feature>
<dbReference type="PROSITE" id="PS00420">
    <property type="entry name" value="SRCR_1"/>
    <property type="match status" value="4"/>
</dbReference>
<feature type="disulfide bond" evidence="13">
    <location>
        <begin position="1278"/>
        <end position="1339"/>
    </location>
</feature>
<feature type="disulfide bond" evidence="13">
    <location>
        <begin position="706"/>
        <end position="770"/>
    </location>
</feature>
<evidence type="ECO:0000256" key="14">
    <source>
        <dbReference type="SAM" id="Phobius"/>
    </source>
</evidence>
<dbReference type="PANTHER" id="PTHR19331:SF468">
    <property type="entry name" value="SCAVENGER RECEPTOR CYSTEINE-RICH TYPE 1 PROTEIN M160"/>
    <property type="match status" value="1"/>
</dbReference>
<comment type="function">
    <text evidence="12">After shedding, the soluble form (sCD163) may play an anti-inflammatory role.</text>
</comment>
<reference evidence="16 17" key="1">
    <citation type="journal article" date="2020" name="Mol. Biol. Evol.">
        <title>Interspecific Gene Flow and the Evolution of Specialization in Black and White Rhinoceros.</title>
        <authorList>
            <person name="Moodley Y."/>
            <person name="Westbury M.V."/>
            <person name="Russo I.M."/>
            <person name="Gopalakrishnan S."/>
            <person name="Rakotoarivelo A."/>
            <person name="Olsen R.A."/>
            <person name="Prost S."/>
            <person name="Tunstall T."/>
            <person name="Ryder O.A."/>
            <person name="Dalen L."/>
            <person name="Bruford M.W."/>
        </authorList>
    </citation>
    <scope>NUCLEOTIDE SEQUENCE [LARGE SCALE GENOMIC DNA]</scope>
    <source>
        <strain evidence="16">SBR-YM</strain>
        <tissue evidence="16">Skin</tissue>
    </source>
</reference>
<dbReference type="PROSITE" id="PS50287">
    <property type="entry name" value="SRCR_2"/>
    <property type="match status" value="12"/>
</dbReference>
<dbReference type="Proteomes" id="UP000551758">
    <property type="component" value="Unassembled WGS sequence"/>
</dbReference>
<feature type="domain" description="SRCR" evidence="15">
    <location>
        <begin position="398"/>
        <end position="461"/>
    </location>
</feature>
<comment type="caution">
    <text evidence="13">Lacks conserved residue(s) required for the propagation of feature annotation.</text>
</comment>
<dbReference type="FunFam" id="3.10.250.10:FF:000004">
    <property type="entry name" value="Scavenger receptor cysteine-rich type 1 protein M130"/>
    <property type="match status" value="1"/>
</dbReference>
<feature type="disulfide bond" evidence="13">
    <location>
        <begin position="505"/>
        <end position="566"/>
    </location>
</feature>
<feature type="disulfide bond" evidence="13">
    <location>
        <begin position="1100"/>
        <end position="1110"/>
    </location>
</feature>
<keyword evidence="10 13" id="KW-1015">Disulfide bond</keyword>
<feature type="disulfide bond" evidence="13">
    <location>
        <begin position="166"/>
        <end position="230"/>
    </location>
</feature>
<feature type="disulfide bond" evidence="13">
    <location>
        <begin position="824"/>
        <end position="885"/>
    </location>
</feature>
<feature type="disulfide bond" evidence="13">
    <location>
        <begin position="210"/>
        <end position="220"/>
    </location>
</feature>
<name>A0A7J7E9N4_DICBM</name>
<feature type="domain" description="SRCR" evidence="15">
    <location>
        <begin position="141"/>
        <end position="241"/>
    </location>
</feature>
<feature type="disulfide bond" evidence="13">
    <location>
        <begin position="1206"/>
        <end position="1216"/>
    </location>
</feature>
<evidence type="ECO:0000256" key="5">
    <source>
        <dbReference type="ARBA" id="ARBA00022692"/>
    </source>
</evidence>
<evidence type="ECO:0000256" key="6">
    <source>
        <dbReference type="ARBA" id="ARBA00022729"/>
    </source>
</evidence>
<feature type="disulfide bond" evidence="13">
    <location>
        <begin position="643"/>
        <end position="653"/>
    </location>
</feature>
<dbReference type="InterPro" id="IPR036772">
    <property type="entry name" value="SRCR-like_dom_sf"/>
</dbReference>
<feature type="disulfide bond" evidence="13">
    <location>
        <begin position="286"/>
        <end position="347"/>
    </location>
</feature>
<feature type="disulfide bond" evidence="13">
    <location>
        <begin position="536"/>
        <end position="546"/>
    </location>
</feature>
<evidence type="ECO:0000256" key="3">
    <source>
        <dbReference type="ARBA" id="ARBA00022475"/>
    </source>
</evidence>
<sequence length="1445" mass="157527">ARNMNSHWSSKGLMPPEVIVPIAVTREDGTDLELRLTGGDSHCSGRVEVKFQGEWGTVCDDGWTTTETTVVCKQLGCPFFITKLGLGNAMTGHGKIWLDDVSCYGDESALWECQHKEWGSHDCSHREDVGISCYGKDTLDLRLVDGSSLCSGRVEVKFQEQWGTVCDDGWDLNVAAVVCRQLGCPSAFFFPGIVNSPATSSPIWLDNISCSGNESALWDCGHREWGIHDCSHNEDATLTCSDGTDLELRLVGGSNHCVGRVELKIQGKWGTICHHNWNNAAANVVCKQLGCGTALHFPGLPHLESGSGTIWLDDVSCSGDESFLWDCRHSGRVNYNCIHQKDVAVICSGKTYIHMITSDKIPLLEKQVQALKKLQPIVNVGIEIFNFSSGNMFPYPPACYILGCPNGISGSHYAKPSRESKEIWINSVSCIGNESALWDCMYDGKAKRACVQRSDAGIICAETDLDLRLVGADSHCYGRLEVKYQGEWGTVCHDKWSTKNAAVVCKQLGCGNPIHIYGMTHINEASGPIWLDDVSCIGNEANIWDCEHPGWGKHNCVHREDVTVSCSDSTKWSLRLIDGNSRCSGRLEVYFQGQWGTVCDDNWSSDAAAVVCDQLDCPSSIIGMGLGNTSVGSGKIWLDDVSCDGDEPQLWACRHSGWGNHDCSHSEDVGVTCSDESNMELRLVGGGSRCAGRVEVEINGAAATVCATHWGMNIAAVVCRQLGCESVLSISEEPRFTERTSHILLSTSSCTGNEASLWDCVHWKWIQTTCLSNMEASIICSVHRQPRLVGTDLSCSGRVEVKDGDVWGSVCDSDFSLHAANVLCRELNCGEARSLFVGAHFGKGNGPIWAEKFKCEGNETHLALCPTAPHPEESCNHSREVGVVCSRYTDARLVNGKSQCEGQVEIKVLGYWGSLCDNHWDLEDANVLCSQLSCGVALSTTRGKYIGEGSGRVWGHGFHCLGNESLLDNCQMTVLGAPLCAHENTVSVTCTGKRTVLLVTYCQYSPEAVEEEIKPSHCFHALQVYLTHLCLQSQKMVISSAQGTNSSAWWMGVVAVLAEWRCFTRAPGAPSLGCGVAINATKSAHFGAGSGPIWLDELNCTGKESHVWKCPSRDWGQHDCRHKEDAGVICSEFTALRLCGETERETCAGRLEVFYNGTWGSVGRNITVVTAGIVCRQLGCAESGVVSLAPSYKTGSGFMWVDDIQCPKMHVSIWQCPSAPWEQRASSPAEESWITCDDKIRVSGGDTKCSGRVEIWHKGSWGTVCDDSWDLAEAAVVCQQLGCGSALAAVGEAAFGQGTGPIWLDEIQCKGNESFLWDCHSKPWGQSDCVHKEDASVRCSGQSLRSLEASGHSAFILSGILGLLLVLFILFLLVWSQVQKQKHRLRVSSRRRNSLEEDLFREMDNCLTREDPHQMSTSDGTSIHGCEDAGHITLLEVLPALEATK</sequence>
<dbReference type="InterPro" id="IPR001190">
    <property type="entry name" value="SRCR"/>
</dbReference>